<sequence>MATLRSELAIAKPADVVWSVVVDDPIESWFPLIASSAVEGTSRTIVLQDGTKVEERIVTRDSTLRRFQYQIVGGDLPVESHLGTVDVIETSPTSSLVVYSTEIAPDAIGDVMGPAIAESLSGIRDRLE</sequence>
<evidence type="ECO:0000313" key="1">
    <source>
        <dbReference type="EMBL" id="GAB32347.1"/>
    </source>
</evidence>
<evidence type="ECO:0008006" key="3">
    <source>
        <dbReference type="Google" id="ProtNLM"/>
    </source>
</evidence>
<dbReference type="InterPro" id="IPR023393">
    <property type="entry name" value="START-like_dom_sf"/>
</dbReference>
<reference evidence="1" key="1">
    <citation type="submission" date="2012-02" db="EMBL/GenBank/DDBJ databases">
        <title>Whole genome shotgun sequence of Gordonia otitidis NBRC 100426.</title>
        <authorList>
            <person name="Yoshida I."/>
            <person name="Hosoyama A."/>
            <person name="Tsuchikane K."/>
            <person name="Katsumata H."/>
            <person name="Yamazaki S."/>
            <person name="Fujita N."/>
        </authorList>
    </citation>
    <scope>NUCLEOTIDE SEQUENCE [LARGE SCALE GENOMIC DNA]</scope>
    <source>
        <strain evidence="1">NBRC 100426</strain>
    </source>
</reference>
<protein>
    <recommendedName>
        <fullName evidence="3">Polyketide cyclase/dehydrase</fullName>
    </recommendedName>
</protein>
<dbReference type="CDD" id="cd07821">
    <property type="entry name" value="PYR_PYL_RCAR_like"/>
    <property type="match status" value="1"/>
</dbReference>
<comment type="caution">
    <text evidence="1">The sequence shown here is derived from an EMBL/GenBank/DDBJ whole genome shotgun (WGS) entry which is preliminary data.</text>
</comment>
<gene>
    <name evidence="1" type="ORF">GOOTI_005_00250</name>
</gene>
<dbReference type="OrthoDB" id="6024794at2"/>
<keyword evidence="2" id="KW-1185">Reference proteome</keyword>
<dbReference type="SUPFAM" id="SSF55961">
    <property type="entry name" value="Bet v1-like"/>
    <property type="match status" value="1"/>
</dbReference>
<proteinExistence type="predicted"/>
<accession>H5TFT9</accession>
<dbReference type="InterPro" id="IPR019587">
    <property type="entry name" value="Polyketide_cyclase/dehydratase"/>
</dbReference>
<dbReference type="Proteomes" id="UP000005038">
    <property type="component" value="Unassembled WGS sequence"/>
</dbReference>
<name>H5TFT9_GORO1</name>
<dbReference type="EMBL" id="BAFB01000005">
    <property type="protein sequence ID" value="GAB32347.1"/>
    <property type="molecule type" value="Genomic_DNA"/>
</dbReference>
<evidence type="ECO:0000313" key="2">
    <source>
        <dbReference type="Proteomes" id="UP000005038"/>
    </source>
</evidence>
<dbReference type="Pfam" id="PF10604">
    <property type="entry name" value="Polyketide_cyc2"/>
    <property type="match status" value="1"/>
</dbReference>
<dbReference type="AlphaFoldDB" id="H5TFT9"/>
<dbReference type="Gene3D" id="3.30.530.20">
    <property type="match status" value="1"/>
</dbReference>
<organism evidence="1 2">
    <name type="scientific">Gordonia otitidis (strain DSM 44809 / CCUG 52243 / JCM 12355 / NBRC 100426 / IFM 10032)</name>
    <dbReference type="NCBI Taxonomy" id="1108044"/>
    <lineage>
        <taxon>Bacteria</taxon>
        <taxon>Bacillati</taxon>
        <taxon>Actinomycetota</taxon>
        <taxon>Actinomycetes</taxon>
        <taxon>Mycobacteriales</taxon>
        <taxon>Gordoniaceae</taxon>
        <taxon>Gordonia</taxon>
    </lineage>
</organism>
<dbReference type="RefSeq" id="WP_007236622.1">
    <property type="nucleotide sequence ID" value="NZ_BAFB01000005.1"/>
</dbReference>